<dbReference type="Gene3D" id="1.10.1040.10">
    <property type="entry name" value="N-(1-d-carboxylethyl)-l-norvaline Dehydrogenase, domain 2"/>
    <property type="match status" value="1"/>
</dbReference>
<keyword evidence="4" id="KW-1185">Reference proteome</keyword>
<feature type="domain" description="Ketopantoate reductase C-terminal" evidence="2">
    <location>
        <begin position="246"/>
        <end position="371"/>
    </location>
</feature>
<feature type="domain" description="Ketopantoate reductase N-terminal" evidence="1">
    <location>
        <begin position="10"/>
        <end position="166"/>
    </location>
</feature>
<protein>
    <recommendedName>
        <fullName evidence="5">2-dehydropantoate 2-reductase</fullName>
    </recommendedName>
</protein>
<evidence type="ECO:0008006" key="5">
    <source>
        <dbReference type="Google" id="ProtNLM"/>
    </source>
</evidence>
<dbReference type="EMBL" id="JADGJH010002058">
    <property type="protein sequence ID" value="KAJ3104419.1"/>
    <property type="molecule type" value="Genomic_DNA"/>
</dbReference>
<evidence type="ECO:0000313" key="3">
    <source>
        <dbReference type="EMBL" id="KAJ3104419.1"/>
    </source>
</evidence>
<organism evidence="3 4">
    <name type="scientific">Physocladia obscura</name>
    <dbReference type="NCBI Taxonomy" id="109957"/>
    <lineage>
        <taxon>Eukaryota</taxon>
        <taxon>Fungi</taxon>
        <taxon>Fungi incertae sedis</taxon>
        <taxon>Chytridiomycota</taxon>
        <taxon>Chytridiomycota incertae sedis</taxon>
        <taxon>Chytridiomycetes</taxon>
        <taxon>Chytridiales</taxon>
        <taxon>Chytriomycetaceae</taxon>
        <taxon>Physocladia</taxon>
    </lineage>
</organism>
<dbReference type="Pfam" id="PF02558">
    <property type="entry name" value="ApbA"/>
    <property type="match status" value="1"/>
</dbReference>
<reference evidence="3" key="1">
    <citation type="submission" date="2020-05" db="EMBL/GenBank/DDBJ databases">
        <title>Phylogenomic resolution of chytrid fungi.</title>
        <authorList>
            <person name="Stajich J.E."/>
            <person name="Amses K."/>
            <person name="Simmons R."/>
            <person name="Seto K."/>
            <person name="Myers J."/>
            <person name="Bonds A."/>
            <person name="Quandt C.A."/>
            <person name="Barry K."/>
            <person name="Liu P."/>
            <person name="Grigoriev I."/>
            <person name="Longcore J.E."/>
            <person name="James T.Y."/>
        </authorList>
    </citation>
    <scope>NUCLEOTIDE SEQUENCE</scope>
    <source>
        <strain evidence="3">JEL0513</strain>
    </source>
</reference>
<dbReference type="InterPro" id="IPR013328">
    <property type="entry name" value="6PGD_dom2"/>
</dbReference>
<dbReference type="InterPro" id="IPR051402">
    <property type="entry name" value="KPR-Related"/>
</dbReference>
<dbReference type="InterPro" id="IPR013752">
    <property type="entry name" value="KPA_reductase"/>
</dbReference>
<dbReference type="Gene3D" id="3.40.50.720">
    <property type="entry name" value="NAD(P)-binding Rossmann-like Domain"/>
    <property type="match status" value="1"/>
</dbReference>
<evidence type="ECO:0000313" key="4">
    <source>
        <dbReference type="Proteomes" id="UP001211907"/>
    </source>
</evidence>
<gene>
    <name evidence="3" type="ORF">HK100_004057</name>
</gene>
<dbReference type="GO" id="GO:0005737">
    <property type="term" value="C:cytoplasm"/>
    <property type="evidence" value="ECO:0007669"/>
    <property type="project" value="TreeGrafter"/>
</dbReference>
<accession>A0AAD5SUA8</accession>
<comment type="caution">
    <text evidence="3">The sequence shown here is derived from an EMBL/GenBank/DDBJ whole genome shotgun (WGS) entry which is preliminary data.</text>
</comment>
<dbReference type="Pfam" id="PF08546">
    <property type="entry name" value="ApbA_C"/>
    <property type="match status" value="1"/>
</dbReference>
<dbReference type="PANTHER" id="PTHR21708:SF43">
    <property type="entry name" value="KETOPANTOATE REDUCTASE C-TERMINAL DOMAIN-CONTAINING PROTEIN"/>
    <property type="match status" value="1"/>
</dbReference>
<proteinExistence type="predicted"/>
<dbReference type="FunFam" id="1.10.1040.10:FF:000017">
    <property type="entry name" value="2-dehydropantoate 2-reductase"/>
    <property type="match status" value="1"/>
</dbReference>
<dbReference type="InterPro" id="IPR008927">
    <property type="entry name" value="6-PGluconate_DH-like_C_sf"/>
</dbReference>
<dbReference type="Proteomes" id="UP001211907">
    <property type="component" value="Unassembled WGS sequence"/>
</dbReference>
<dbReference type="PANTHER" id="PTHR21708">
    <property type="entry name" value="PROBABLE 2-DEHYDROPANTOATE 2-REDUCTASE"/>
    <property type="match status" value="1"/>
</dbReference>
<evidence type="ECO:0000259" key="2">
    <source>
        <dbReference type="Pfam" id="PF08546"/>
    </source>
</evidence>
<dbReference type="AlphaFoldDB" id="A0AAD5SUA8"/>
<evidence type="ECO:0000259" key="1">
    <source>
        <dbReference type="Pfam" id="PF02558"/>
    </source>
</evidence>
<dbReference type="InterPro" id="IPR013332">
    <property type="entry name" value="KPR_N"/>
</dbReference>
<dbReference type="SUPFAM" id="SSF48179">
    <property type="entry name" value="6-phosphogluconate dehydrogenase C-terminal domain-like"/>
    <property type="match status" value="1"/>
</dbReference>
<name>A0AAD5SUA8_9FUNG</name>
<sequence length="379" mass="39902">MSIQQAVRNILIVGGGACGGFHGARLALGSGAGINATRVSVVCGGNRAAVQRDGYKVSYTDAKADADALRFRPQHVFGSTLEAAAANVDWHHVMVFTKAVSDSTVVRVLEPLLSAGAARDTAAPGISNTASIKTISLWQNGIGIESSLAAFLAAHSHTSHITLVSAVMYVGISLREKSGAIIDANRAQRALLGIYPTQPSTLPSAFTPETTPQTATANNIVNDSNNLADLAALLAAAKLNAEILPNIQVARWHKNLWNATIGLLGLAGSCAPSDIVLNTQMPQVIALMNEVAATAHAVLGKPLPFDTMGTFEDLVTLTRTMGSYKASILLDWEAGRDIELQVIVGNVLEAAKLHNVATPRLEALYAVVQLMQEMRTLNT</sequence>